<dbReference type="PROSITE" id="PS50119">
    <property type="entry name" value="ZF_BBOX"/>
    <property type="match status" value="1"/>
</dbReference>
<comment type="caution">
    <text evidence="9">The sequence shown here is derived from an EMBL/GenBank/DDBJ whole genome shotgun (WGS) entry which is preliminary data.</text>
</comment>
<dbReference type="GO" id="GO:0016020">
    <property type="term" value="C:membrane"/>
    <property type="evidence" value="ECO:0007669"/>
    <property type="project" value="UniProtKB-SubCell"/>
</dbReference>
<dbReference type="InterPro" id="IPR050925">
    <property type="entry name" value="Rhomboid_protease_S54"/>
</dbReference>
<keyword evidence="5 7" id="KW-1133">Transmembrane helix</keyword>
<keyword evidence="4" id="KW-0378">Hydrolase</keyword>
<evidence type="ECO:0000313" key="9">
    <source>
        <dbReference type="EMBL" id="TQL74431.1"/>
    </source>
</evidence>
<keyword evidence="6 7" id="KW-0472">Membrane</keyword>
<keyword evidence="10" id="KW-1185">Reference proteome</keyword>
<comment type="subcellular location">
    <subcellularLocation>
        <location evidence="1">Membrane</location>
        <topology evidence="1">Multi-pass membrane protein</topology>
    </subcellularLocation>
</comment>
<organism evidence="9 10">
    <name type="scientific">Enteractinococcus coprophilus</name>
    <dbReference type="NCBI Taxonomy" id="1027633"/>
    <lineage>
        <taxon>Bacteria</taxon>
        <taxon>Bacillati</taxon>
        <taxon>Actinomycetota</taxon>
        <taxon>Actinomycetes</taxon>
        <taxon>Micrococcales</taxon>
        <taxon>Micrococcaceae</taxon>
    </lineage>
</organism>
<evidence type="ECO:0000256" key="2">
    <source>
        <dbReference type="ARBA" id="ARBA00009045"/>
    </source>
</evidence>
<evidence type="ECO:0000256" key="1">
    <source>
        <dbReference type="ARBA" id="ARBA00004141"/>
    </source>
</evidence>
<dbReference type="Gene3D" id="1.20.1540.10">
    <property type="entry name" value="Rhomboid-like"/>
    <property type="match status" value="1"/>
</dbReference>
<dbReference type="InterPro" id="IPR000315">
    <property type="entry name" value="Znf_B-box"/>
</dbReference>
<comment type="similarity">
    <text evidence="2">Belongs to the peptidase S54 family.</text>
</comment>
<dbReference type="InterPro" id="IPR022764">
    <property type="entry name" value="Peptidase_S54_rhomboid_dom"/>
</dbReference>
<dbReference type="PANTHER" id="PTHR43731">
    <property type="entry name" value="RHOMBOID PROTEASE"/>
    <property type="match status" value="1"/>
</dbReference>
<dbReference type="InterPro" id="IPR035952">
    <property type="entry name" value="Rhomboid-like_sf"/>
</dbReference>
<evidence type="ECO:0000256" key="7">
    <source>
        <dbReference type="SAM" id="Phobius"/>
    </source>
</evidence>
<feature type="transmembrane region" description="Helical" evidence="7">
    <location>
        <begin position="181"/>
        <end position="199"/>
    </location>
</feature>
<evidence type="ECO:0000256" key="4">
    <source>
        <dbReference type="ARBA" id="ARBA00022801"/>
    </source>
</evidence>
<keyword evidence="9" id="KW-0645">Protease</keyword>
<keyword evidence="3 7" id="KW-0812">Transmembrane</keyword>
<gene>
    <name evidence="9" type="ORF">FB556_0895</name>
</gene>
<dbReference type="AlphaFoldDB" id="A0A543APB4"/>
<feature type="transmembrane region" description="Helical" evidence="7">
    <location>
        <begin position="147"/>
        <end position="169"/>
    </location>
</feature>
<proteinExistence type="inferred from homology"/>
<name>A0A543APB4_9MICC</name>
<dbReference type="GO" id="GO:0006508">
    <property type="term" value="P:proteolysis"/>
    <property type="evidence" value="ECO:0007669"/>
    <property type="project" value="UniProtKB-KW"/>
</dbReference>
<feature type="domain" description="B box-type" evidence="8">
    <location>
        <begin position="15"/>
        <end position="72"/>
    </location>
</feature>
<dbReference type="Proteomes" id="UP000319746">
    <property type="component" value="Unassembled WGS sequence"/>
</dbReference>
<evidence type="ECO:0000256" key="3">
    <source>
        <dbReference type="ARBA" id="ARBA00022692"/>
    </source>
</evidence>
<dbReference type="GO" id="GO:0008270">
    <property type="term" value="F:zinc ion binding"/>
    <property type="evidence" value="ECO:0007669"/>
    <property type="project" value="InterPro"/>
</dbReference>
<dbReference type="SUPFAM" id="SSF144091">
    <property type="entry name" value="Rhomboid-like"/>
    <property type="match status" value="1"/>
</dbReference>
<dbReference type="Pfam" id="PF01694">
    <property type="entry name" value="Rhomboid"/>
    <property type="match status" value="1"/>
</dbReference>
<protein>
    <submittedName>
        <fullName evidence="9">Membrane associated rhomboid family serine protease</fullName>
    </submittedName>
</protein>
<sequence length="323" mass="34850">MSSGPTYGAYHDSSAEQPVCPRHPDRVTYIRCQRCNRPVCTDCQRPSPVGVLCVDCVKEHQRSIPREQRAPRFTDRRGNAIPLATYIIIGLTALVYGLQWAGQLIPGFPDVSNLLLYSPLHTSVAAVEFSQVTGQQLFQPWRMLTSALVHSMGSPLHLVLNMAVLWLIGRQIEQFLGAAKFVAIYVLSAIGGAVAVLFLAEPNSAVVGASGAVYGLFAALWMIGRRLGADTRSITILILINFAFSFIGAGISWQGHLGGFLTGLAASTPVVLADKKLETGATPELRKRTNRLTWLGLGVVAVALVALTFIGSLLIDTQTLLGR</sequence>
<feature type="transmembrane region" description="Helical" evidence="7">
    <location>
        <begin position="294"/>
        <end position="315"/>
    </location>
</feature>
<feature type="transmembrane region" description="Helical" evidence="7">
    <location>
        <begin position="205"/>
        <end position="222"/>
    </location>
</feature>
<dbReference type="PANTHER" id="PTHR43731:SF14">
    <property type="entry name" value="PRESENILIN-ASSOCIATED RHOMBOID-LIKE PROTEIN, MITOCHONDRIAL"/>
    <property type="match status" value="1"/>
</dbReference>
<evidence type="ECO:0000256" key="5">
    <source>
        <dbReference type="ARBA" id="ARBA00022989"/>
    </source>
</evidence>
<dbReference type="OrthoDB" id="9807874at2"/>
<reference evidence="9 10" key="1">
    <citation type="submission" date="2019-06" db="EMBL/GenBank/DDBJ databases">
        <title>Sequencing the genomes of 1000 actinobacteria strains.</title>
        <authorList>
            <person name="Klenk H.-P."/>
        </authorList>
    </citation>
    <scope>NUCLEOTIDE SEQUENCE [LARGE SCALE GENOMIC DNA]</scope>
    <source>
        <strain evidence="9 10">DSM 24083</strain>
    </source>
</reference>
<dbReference type="EMBL" id="VFOU01000001">
    <property type="protein sequence ID" value="TQL74431.1"/>
    <property type="molecule type" value="Genomic_DNA"/>
</dbReference>
<dbReference type="GO" id="GO:0004252">
    <property type="term" value="F:serine-type endopeptidase activity"/>
    <property type="evidence" value="ECO:0007669"/>
    <property type="project" value="InterPro"/>
</dbReference>
<evidence type="ECO:0000256" key="6">
    <source>
        <dbReference type="ARBA" id="ARBA00023136"/>
    </source>
</evidence>
<feature type="transmembrane region" description="Helical" evidence="7">
    <location>
        <begin position="80"/>
        <end position="101"/>
    </location>
</feature>
<evidence type="ECO:0000259" key="8">
    <source>
        <dbReference type="PROSITE" id="PS50119"/>
    </source>
</evidence>
<feature type="transmembrane region" description="Helical" evidence="7">
    <location>
        <begin position="234"/>
        <end position="251"/>
    </location>
</feature>
<evidence type="ECO:0000313" key="10">
    <source>
        <dbReference type="Proteomes" id="UP000319746"/>
    </source>
</evidence>
<accession>A0A543APB4</accession>